<sequence>MADQHPIPKLRSPKTGPELLDMYFLYARSHLLETASILDRIQRAPDGDKAFADPRIGQLIAACDIIKDTAGYRGERFQLLFSDPEK</sequence>
<organism evidence="1 2">
    <name type="scientific">Desulfosarcina ovata subsp. ovata</name>
    <dbReference type="NCBI Taxonomy" id="2752305"/>
    <lineage>
        <taxon>Bacteria</taxon>
        <taxon>Pseudomonadati</taxon>
        <taxon>Thermodesulfobacteriota</taxon>
        <taxon>Desulfobacteria</taxon>
        <taxon>Desulfobacterales</taxon>
        <taxon>Desulfosarcinaceae</taxon>
        <taxon>Desulfosarcina</taxon>
    </lineage>
</organism>
<reference evidence="1 2" key="1">
    <citation type="submission" date="2019-11" db="EMBL/GenBank/DDBJ databases">
        <title>Comparative genomics of hydrocarbon-degrading Desulfosarcina strains.</title>
        <authorList>
            <person name="Watanabe M."/>
            <person name="Kojima H."/>
            <person name="Fukui M."/>
        </authorList>
    </citation>
    <scope>NUCLEOTIDE SEQUENCE [LARGE SCALE GENOMIC DNA]</scope>
    <source>
        <strain evidence="2">oXyS1</strain>
    </source>
</reference>
<dbReference type="RefSeq" id="WP_155309016.1">
    <property type="nucleotide sequence ID" value="NZ_AP021879.1"/>
</dbReference>
<evidence type="ECO:0000313" key="2">
    <source>
        <dbReference type="Proteomes" id="UP000422108"/>
    </source>
</evidence>
<keyword evidence="2" id="KW-1185">Reference proteome</keyword>
<gene>
    <name evidence="1" type="ORF">DSCOOX_07510</name>
</gene>
<name>A0A5K8A501_9BACT</name>
<dbReference type="Proteomes" id="UP000422108">
    <property type="component" value="Chromosome"/>
</dbReference>
<dbReference type="EMBL" id="AP021879">
    <property type="protein sequence ID" value="BBO87571.1"/>
    <property type="molecule type" value="Genomic_DNA"/>
</dbReference>
<dbReference type="AlphaFoldDB" id="A0A5K8A501"/>
<evidence type="ECO:0000313" key="1">
    <source>
        <dbReference type="EMBL" id="BBO87571.1"/>
    </source>
</evidence>
<accession>A0A5K8A501</accession>
<proteinExistence type="predicted"/>
<protein>
    <submittedName>
        <fullName evidence="1">Uncharacterized protein</fullName>
    </submittedName>
</protein>